<evidence type="ECO:0000256" key="5">
    <source>
        <dbReference type="ARBA" id="ARBA00022691"/>
    </source>
</evidence>
<sequence length="309" mass="32323">MKAPMHEYLQPLMPPTLANLAGTIVRRVTDIGRALLRSRPTDTDISNAEPQERGVGHVSLVGAGPGDPDLITLKALKALAAADVVLHDQLVSPEVLALVPQHAQRIDVGKKGYGRACKQSDINDLMVAFAKAGRRVVRLKAGDPLVFGRLEEEIVALETAAISFDVVPGISAAQGAAASLGVSLTRRRGARRFQAITGHADHGRLPEDFDWAGLADPKATTAVYMPKATIADLCSELMARGLPGPHPAAAVFNATRADEVMMSADLATLPQRIAAAPSQGPCIILIGVAATRRAACLASSARAHAGSEA</sequence>
<evidence type="ECO:0000256" key="7">
    <source>
        <dbReference type="ARBA" id="ARBA00025705"/>
    </source>
</evidence>
<dbReference type="NCBIfam" id="NF004790">
    <property type="entry name" value="PRK06136.1"/>
    <property type="match status" value="1"/>
</dbReference>
<reference evidence="10 11" key="1">
    <citation type="submission" date="2019-11" db="EMBL/GenBank/DDBJ databases">
        <title>Identification of a novel strain.</title>
        <authorList>
            <person name="Xu Q."/>
            <person name="Wang G."/>
        </authorList>
    </citation>
    <scope>NUCLEOTIDE SEQUENCE [LARGE SCALE GENOMIC DNA]</scope>
    <source>
        <strain evidence="11">xq</strain>
    </source>
</reference>
<evidence type="ECO:0000256" key="3">
    <source>
        <dbReference type="ARBA" id="ARBA00022603"/>
    </source>
</evidence>
<dbReference type="PROSITE" id="PS00839">
    <property type="entry name" value="SUMT_1"/>
    <property type="match status" value="1"/>
</dbReference>
<dbReference type="RefSeq" id="WP_154739776.1">
    <property type="nucleotide sequence ID" value="NZ_WMBQ01000002.1"/>
</dbReference>
<keyword evidence="11" id="KW-1185">Reference proteome</keyword>
<dbReference type="InterPro" id="IPR003043">
    <property type="entry name" value="Uropor_MeTrfase_CS"/>
</dbReference>
<dbReference type="SUPFAM" id="SSF53790">
    <property type="entry name" value="Tetrapyrrole methylase"/>
    <property type="match status" value="1"/>
</dbReference>
<dbReference type="CDD" id="cd11642">
    <property type="entry name" value="SUMT"/>
    <property type="match status" value="1"/>
</dbReference>
<dbReference type="GO" id="GO:0032259">
    <property type="term" value="P:methylation"/>
    <property type="evidence" value="ECO:0007669"/>
    <property type="project" value="UniProtKB-KW"/>
</dbReference>
<keyword evidence="6" id="KW-0627">Porphyrin biosynthesis</keyword>
<dbReference type="Gene3D" id="3.30.950.10">
    <property type="entry name" value="Methyltransferase, Cobalt-precorrin-4 Transmethylase, Domain 2"/>
    <property type="match status" value="1"/>
</dbReference>
<feature type="domain" description="Tetrapyrrole methylase" evidence="9">
    <location>
        <begin position="58"/>
        <end position="269"/>
    </location>
</feature>
<dbReference type="EC" id="2.1.1.107" evidence="2"/>
<dbReference type="InterPro" id="IPR000878">
    <property type="entry name" value="4pyrrol_Mease"/>
</dbReference>
<keyword evidence="4 8" id="KW-0808">Transferase</keyword>
<comment type="similarity">
    <text evidence="1 8">Belongs to the precorrin methyltransferase family.</text>
</comment>
<dbReference type="NCBIfam" id="TIGR01469">
    <property type="entry name" value="cobA_cysG_Cterm"/>
    <property type="match status" value="1"/>
</dbReference>
<keyword evidence="3 8" id="KW-0489">Methyltransferase</keyword>
<proteinExistence type="inferred from homology"/>
<keyword evidence="5" id="KW-0949">S-adenosyl-L-methionine</keyword>
<evidence type="ECO:0000256" key="2">
    <source>
        <dbReference type="ARBA" id="ARBA00012162"/>
    </source>
</evidence>
<dbReference type="Proteomes" id="UP000440694">
    <property type="component" value="Unassembled WGS sequence"/>
</dbReference>
<dbReference type="AlphaFoldDB" id="A0A6I3KR65"/>
<organism evidence="10 11">
    <name type="scientific">Hyphomicrobium album</name>
    <dbReference type="NCBI Taxonomy" id="2665159"/>
    <lineage>
        <taxon>Bacteria</taxon>
        <taxon>Pseudomonadati</taxon>
        <taxon>Pseudomonadota</taxon>
        <taxon>Alphaproteobacteria</taxon>
        <taxon>Hyphomicrobiales</taxon>
        <taxon>Hyphomicrobiaceae</taxon>
        <taxon>Hyphomicrobium</taxon>
    </lineage>
</organism>
<comment type="caution">
    <text evidence="10">The sequence shown here is derived from an EMBL/GenBank/DDBJ whole genome shotgun (WGS) entry which is preliminary data.</text>
</comment>
<dbReference type="Gene3D" id="3.40.1010.10">
    <property type="entry name" value="Cobalt-precorrin-4 Transmethylase, Domain 1"/>
    <property type="match status" value="1"/>
</dbReference>
<dbReference type="InterPro" id="IPR014777">
    <property type="entry name" value="4pyrrole_Mease_sub1"/>
</dbReference>
<evidence type="ECO:0000256" key="8">
    <source>
        <dbReference type="RuleBase" id="RU003960"/>
    </source>
</evidence>
<dbReference type="UniPathway" id="UPA00262">
    <property type="reaction ID" value="UER00211"/>
</dbReference>
<evidence type="ECO:0000256" key="4">
    <source>
        <dbReference type="ARBA" id="ARBA00022679"/>
    </source>
</evidence>
<protein>
    <recommendedName>
        <fullName evidence="2">uroporphyrinogen-III C-methyltransferase</fullName>
        <ecNumber evidence="2">2.1.1.107</ecNumber>
    </recommendedName>
</protein>
<dbReference type="GO" id="GO:0004851">
    <property type="term" value="F:uroporphyrin-III C-methyltransferase activity"/>
    <property type="evidence" value="ECO:0007669"/>
    <property type="project" value="UniProtKB-EC"/>
</dbReference>
<accession>A0A6I3KR65</accession>
<evidence type="ECO:0000313" key="10">
    <source>
        <dbReference type="EMBL" id="MTD95211.1"/>
    </source>
</evidence>
<name>A0A6I3KR65_9HYPH</name>
<dbReference type="FunFam" id="3.40.1010.10:FF:000001">
    <property type="entry name" value="Siroheme synthase"/>
    <property type="match status" value="1"/>
</dbReference>
<dbReference type="InterPro" id="IPR035996">
    <property type="entry name" value="4pyrrol_Methylase_sf"/>
</dbReference>
<evidence type="ECO:0000256" key="1">
    <source>
        <dbReference type="ARBA" id="ARBA00005879"/>
    </source>
</evidence>
<dbReference type="PROSITE" id="PS00840">
    <property type="entry name" value="SUMT_2"/>
    <property type="match status" value="1"/>
</dbReference>
<evidence type="ECO:0000256" key="6">
    <source>
        <dbReference type="ARBA" id="ARBA00023244"/>
    </source>
</evidence>
<dbReference type="GO" id="GO:0019354">
    <property type="term" value="P:siroheme biosynthetic process"/>
    <property type="evidence" value="ECO:0007669"/>
    <property type="project" value="UniProtKB-UniPathway"/>
</dbReference>
<dbReference type="Pfam" id="PF00590">
    <property type="entry name" value="TP_methylase"/>
    <property type="match status" value="1"/>
</dbReference>
<evidence type="ECO:0000259" key="9">
    <source>
        <dbReference type="Pfam" id="PF00590"/>
    </source>
</evidence>
<dbReference type="EMBL" id="WMBQ01000002">
    <property type="protein sequence ID" value="MTD95211.1"/>
    <property type="molecule type" value="Genomic_DNA"/>
</dbReference>
<gene>
    <name evidence="10" type="primary">cobA</name>
    <name evidence="10" type="ORF">GIW81_12795</name>
</gene>
<evidence type="ECO:0000313" key="11">
    <source>
        <dbReference type="Proteomes" id="UP000440694"/>
    </source>
</evidence>
<dbReference type="InterPro" id="IPR050161">
    <property type="entry name" value="Siro_Cobalamin_biosynth"/>
</dbReference>
<comment type="pathway">
    <text evidence="7">Porphyrin-containing compound metabolism; siroheme biosynthesis; precorrin-2 from uroporphyrinogen III: step 1/1.</text>
</comment>
<dbReference type="PANTHER" id="PTHR45790">
    <property type="entry name" value="SIROHEME SYNTHASE-RELATED"/>
    <property type="match status" value="1"/>
</dbReference>
<dbReference type="InterPro" id="IPR006366">
    <property type="entry name" value="CobA/CysG_C"/>
</dbReference>
<dbReference type="PANTHER" id="PTHR45790:SF3">
    <property type="entry name" value="S-ADENOSYL-L-METHIONINE-DEPENDENT UROPORPHYRINOGEN III METHYLTRANSFERASE, CHLOROPLASTIC"/>
    <property type="match status" value="1"/>
</dbReference>
<dbReference type="InterPro" id="IPR014776">
    <property type="entry name" value="4pyrrole_Mease_sub2"/>
</dbReference>